<evidence type="ECO:0000259" key="1">
    <source>
        <dbReference type="PROSITE" id="PS51729"/>
    </source>
</evidence>
<dbReference type="Proteomes" id="UP000242560">
    <property type="component" value="Unassembled WGS sequence"/>
</dbReference>
<dbReference type="PANTHER" id="PTHR31435">
    <property type="entry name" value="PROTEIN NATD1"/>
    <property type="match status" value="1"/>
</dbReference>
<keyword evidence="3" id="KW-1185">Reference proteome</keyword>
<protein>
    <recommendedName>
        <fullName evidence="1">N-acetyltransferase domain-containing protein</fullName>
    </recommendedName>
</protein>
<feature type="domain" description="N-acetyltransferase" evidence="1">
    <location>
        <begin position="7"/>
        <end position="94"/>
    </location>
</feature>
<dbReference type="InterPro" id="IPR016181">
    <property type="entry name" value="Acyl_CoA_acyltransferase"/>
</dbReference>
<dbReference type="Pfam" id="PF14542">
    <property type="entry name" value="Acetyltransf_CG"/>
    <property type="match status" value="1"/>
</dbReference>
<gene>
    <name evidence="2" type="ORF">SAMN05421638_0962</name>
</gene>
<dbReference type="InterPro" id="IPR031165">
    <property type="entry name" value="GNAT_YJDJ"/>
</dbReference>
<dbReference type="RefSeq" id="WP_089819085.1">
    <property type="nucleotide sequence ID" value="NZ_FORQ01000001.1"/>
</dbReference>
<name>A0A1I3KR10_9FLAO</name>
<dbReference type="AlphaFoldDB" id="A0A1I3KR10"/>
<dbReference type="PANTHER" id="PTHR31435:SF10">
    <property type="entry name" value="BSR4717 PROTEIN"/>
    <property type="match status" value="1"/>
</dbReference>
<sequence length="94" mass="10558">MAEIKHQNNETNGIFEIYSDGKKAGEMTYTWDGEDRFIINHTEVGEEFSGQGLAKELVYAGVEYARKNNKKVIPACQYANATIQKNAELQDVLA</sequence>
<evidence type="ECO:0000313" key="2">
    <source>
        <dbReference type="EMBL" id="SFI74961.1"/>
    </source>
</evidence>
<evidence type="ECO:0000313" key="3">
    <source>
        <dbReference type="Proteomes" id="UP000242560"/>
    </source>
</evidence>
<dbReference type="SUPFAM" id="SSF55729">
    <property type="entry name" value="Acyl-CoA N-acyltransferases (Nat)"/>
    <property type="match status" value="1"/>
</dbReference>
<dbReference type="InterPro" id="IPR045057">
    <property type="entry name" value="Gcn5-rel_NAT"/>
</dbReference>
<dbReference type="EMBL" id="FORQ01000001">
    <property type="protein sequence ID" value="SFI74961.1"/>
    <property type="molecule type" value="Genomic_DNA"/>
</dbReference>
<dbReference type="PROSITE" id="PS51729">
    <property type="entry name" value="GNAT_YJDJ"/>
    <property type="match status" value="1"/>
</dbReference>
<reference evidence="3" key="1">
    <citation type="submission" date="2016-10" db="EMBL/GenBank/DDBJ databases">
        <authorList>
            <person name="Varghese N."/>
            <person name="Submissions S."/>
        </authorList>
    </citation>
    <scope>NUCLEOTIDE SEQUENCE [LARGE SCALE GENOMIC DNA]</scope>
    <source>
        <strain evidence="3">DSM 22251</strain>
    </source>
</reference>
<proteinExistence type="predicted"/>
<accession>A0A1I3KR10</accession>
<dbReference type="Gene3D" id="3.40.630.30">
    <property type="match status" value="1"/>
</dbReference>
<organism evidence="2 3">
    <name type="scientific">Kaistella treverensis</name>
    <dbReference type="NCBI Taxonomy" id="631455"/>
    <lineage>
        <taxon>Bacteria</taxon>
        <taxon>Pseudomonadati</taxon>
        <taxon>Bacteroidota</taxon>
        <taxon>Flavobacteriia</taxon>
        <taxon>Flavobacteriales</taxon>
        <taxon>Weeksellaceae</taxon>
        <taxon>Chryseobacterium group</taxon>
        <taxon>Kaistella</taxon>
    </lineage>
</organism>